<keyword evidence="2" id="KW-1133">Transmembrane helix</keyword>
<dbReference type="Gene3D" id="3.50.50.60">
    <property type="entry name" value="FAD/NAD(P)-binding domain"/>
    <property type="match status" value="1"/>
</dbReference>
<evidence type="ECO:0008006" key="5">
    <source>
        <dbReference type="Google" id="ProtNLM"/>
    </source>
</evidence>
<protein>
    <recommendedName>
        <fullName evidence="5">Prenylcysteine lyase domain-containing protein</fullName>
    </recommendedName>
</protein>
<evidence type="ECO:0000313" key="4">
    <source>
        <dbReference type="Proteomes" id="UP001320420"/>
    </source>
</evidence>
<organism evidence="3 4">
    <name type="scientific">Diatrype stigma</name>
    <dbReference type="NCBI Taxonomy" id="117547"/>
    <lineage>
        <taxon>Eukaryota</taxon>
        <taxon>Fungi</taxon>
        <taxon>Dikarya</taxon>
        <taxon>Ascomycota</taxon>
        <taxon>Pezizomycotina</taxon>
        <taxon>Sordariomycetes</taxon>
        <taxon>Xylariomycetidae</taxon>
        <taxon>Xylariales</taxon>
        <taxon>Diatrypaceae</taxon>
        <taxon>Diatrype</taxon>
    </lineage>
</organism>
<proteinExistence type="predicted"/>
<reference evidence="3 4" key="1">
    <citation type="submission" date="2024-02" db="EMBL/GenBank/DDBJ databases">
        <title>De novo assembly and annotation of 12 fungi associated with fruit tree decline syndrome in Ontario, Canada.</title>
        <authorList>
            <person name="Sulman M."/>
            <person name="Ellouze W."/>
            <person name="Ilyukhin E."/>
        </authorList>
    </citation>
    <scope>NUCLEOTIDE SEQUENCE [LARGE SCALE GENOMIC DNA]</scope>
    <source>
        <strain evidence="3 4">M11/M66-122</strain>
    </source>
</reference>
<dbReference type="InterPro" id="IPR036188">
    <property type="entry name" value="FAD/NAD-bd_sf"/>
</dbReference>
<gene>
    <name evidence="3" type="ORF">SLS62_009478</name>
</gene>
<feature type="compositionally biased region" description="Polar residues" evidence="1">
    <location>
        <begin position="32"/>
        <end position="53"/>
    </location>
</feature>
<feature type="transmembrane region" description="Helical" evidence="2">
    <location>
        <begin position="96"/>
        <end position="121"/>
    </location>
</feature>
<feature type="compositionally biased region" description="Acidic residues" evidence="1">
    <location>
        <begin position="463"/>
        <end position="475"/>
    </location>
</feature>
<keyword evidence="2" id="KW-0472">Membrane</keyword>
<name>A0AAN9UEG1_9PEZI</name>
<feature type="compositionally biased region" description="Basic and acidic residues" evidence="1">
    <location>
        <begin position="448"/>
        <end position="460"/>
    </location>
</feature>
<keyword evidence="4" id="KW-1185">Reference proteome</keyword>
<evidence type="ECO:0000256" key="1">
    <source>
        <dbReference type="SAM" id="MobiDB-lite"/>
    </source>
</evidence>
<comment type="caution">
    <text evidence="3">The sequence shown here is derived from an EMBL/GenBank/DDBJ whole genome shotgun (WGS) entry which is preliminary data.</text>
</comment>
<dbReference type="Pfam" id="PF13450">
    <property type="entry name" value="NAD_binding_8"/>
    <property type="match status" value="1"/>
</dbReference>
<dbReference type="PANTHER" id="PTHR15944">
    <property type="entry name" value="FARNESYLCYSTEINE LYASE"/>
    <property type="match status" value="1"/>
</dbReference>
<sequence length="625" mass="69573">MTHYSGPGSNPTFWSNTGSRAGSPPPPYSPHLSKTSTAPPSYRSTSPPSQERTSLLGRHERVTVSWGTYSRETWEEWRRPQQRRQRARSISGLDNLLVCFMGLIAVLCFIGVIVFMLFLGWNLLRRIGLGGFWPAPPTYSVAIIGAGPAGLSAAHHLRNSPAAGGAHYDITLFEAGPSVGGKLAFFDSNGSGRTFPYNDITLDPITAEDIAGPALMWRNLLFTQSSERILRDKVEFSESPSQKVGYYSTERQFVVETTRPYSETPMTEWLSLILRYGSSVWHAGGIPRATNLREDIKDLPLWPNVPKILSYLNLRELAQQRASDTLNSWGISEAYAREILAPQVERGRSLRIPHMSGLSMVLAAAQEDSACKHMGGDFVERMEQIVRVLGGVDVRTNSKVTSIERGSRNGSESGATWLVRREGFGHADVEAFDRVIVAAPGLEHEQRLIFSHSDSDRTTTDDSNNDDDDDDDEGVDVGEAVEFDHVYVTLFTTSEPLRNPVPGAVETGVPPQVLFIDYLEGIHEVTYVREVVRHHNDGSSSIEHLYRYVTEEDISDLLTPNPTITWSHHRRVDYAYPLTYPRTRYPSFSLDDGLWTTGPLHSIGDTVDLSWLAGKIVAQQVLDTR</sequence>
<evidence type="ECO:0000313" key="3">
    <source>
        <dbReference type="EMBL" id="KAK7746188.1"/>
    </source>
</evidence>
<feature type="region of interest" description="Disordered" evidence="1">
    <location>
        <begin position="448"/>
        <end position="475"/>
    </location>
</feature>
<dbReference type="GO" id="GO:0030327">
    <property type="term" value="P:prenylated protein catabolic process"/>
    <property type="evidence" value="ECO:0007669"/>
    <property type="project" value="TreeGrafter"/>
</dbReference>
<accession>A0AAN9UEG1</accession>
<dbReference type="GO" id="GO:0001735">
    <property type="term" value="F:prenylcysteine oxidase activity"/>
    <property type="evidence" value="ECO:0007669"/>
    <property type="project" value="InterPro"/>
</dbReference>
<dbReference type="AlphaFoldDB" id="A0AAN9UEG1"/>
<feature type="compositionally biased region" description="Polar residues" evidence="1">
    <location>
        <begin position="7"/>
        <end position="20"/>
    </location>
</feature>
<dbReference type="PANTHER" id="PTHR15944:SF0">
    <property type="entry name" value="PRENYLCYSTEINE LYASE DOMAIN-CONTAINING PROTEIN"/>
    <property type="match status" value="1"/>
</dbReference>
<dbReference type="SUPFAM" id="SSF51905">
    <property type="entry name" value="FAD/NAD(P)-binding domain"/>
    <property type="match status" value="1"/>
</dbReference>
<dbReference type="Proteomes" id="UP001320420">
    <property type="component" value="Unassembled WGS sequence"/>
</dbReference>
<feature type="region of interest" description="Disordered" evidence="1">
    <location>
        <begin position="1"/>
        <end position="57"/>
    </location>
</feature>
<dbReference type="InterPro" id="IPR017046">
    <property type="entry name" value="Prenylcysteine_Oxase1"/>
</dbReference>
<dbReference type="EMBL" id="JAKJXP020000100">
    <property type="protein sequence ID" value="KAK7746188.1"/>
    <property type="molecule type" value="Genomic_DNA"/>
</dbReference>
<evidence type="ECO:0000256" key="2">
    <source>
        <dbReference type="SAM" id="Phobius"/>
    </source>
</evidence>
<keyword evidence="2" id="KW-0812">Transmembrane</keyword>